<evidence type="ECO:0000256" key="1">
    <source>
        <dbReference type="ARBA" id="ARBA00005213"/>
    </source>
</evidence>
<accession>A0A7W8J7I6</accession>
<keyword evidence="4" id="KW-0032">Aminotransferase</keyword>
<gene>
    <name evidence="4" type="ORF">HDF10_002064</name>
</gene>
<dbReference type="Pfam" id="PF19420">
    <property type="entry name" value="DDAH_eukar"/>
    <property type="match status" value="1"/>
</dbReference>
<dbReference type="EC" id="3.5.3.6" evidence="2"/>
<dbReference type="GO" id="GO:0008483">
    <property type="term" value="F:transaminase activity"/>
    <property type="evidence" value="ECO:0007669"/>
    <property type="project" value="UniProtKB-KW"/>
</dbReference>
<reference evidence="4 5" key="1">
    <citation type="submission" date="2020-08" db="EMBL/GenBank/DDBJ databases">
        <title>Genomic Encyclopedia of Type Strains, Phase IV (KMG-V): Genome sequencing to study the core and pangenomes of soil and plant-associated prokaryotes.</title>
        <authorList>
            <person name="Whitman W."/>
        </authorList>
    </citation>
    <scope>NUCLEOTIDE SEQUENCE [LARGE SCALE GENOMIC DNA]</scope>
    <source>
        <strain evidence="4 5">M8US30</strain>
    </source>
</reference>
<evidence type="ECO:0000256" key="3">
    <source>
        <dbReference type="ARBA" id="ARBA00049429"/>
    </source>
</evidence>
<dbReference type="Proteomes" id="UP000569092">
    <property type="component" value="Unassembled WGS sequence"/>
</dbReference>
<dbReference type="EMBL" id="JACHDZ010000003">
    <property type="protein sequence ID" value="MBB5344085.1"/>
    <property type="molecule type" value="Genomic_DNA"/>
</dbReference>
<evidence type="ECO:0000313" key="4">
    <source>
        <dbReference type="EMBL" id="MBB5344085.1"/>
    </source>
</evidence>
<dbReference type="PANTHER" id="PTHR47271:SF2">
    <property type="entry name" value="ARGININE DEIMINASE"/>
    <property type="match status" value="1"/>
</dbReference>
<dbReference type="PANTHER" id="PTHR47271">
    <property type="entry name" value="ARGININE DEIMINASE"/>
    <property type="match status" value="1"/>
</dbReference>
<dbReference type="GO" id="GO:0016990">
    <property type="term" value="F:arginine deiminase activity"/>
    <property type="evidence" value="ECO:0007669"/>
    <property type="project" value="UniProtKB-EC"/>
</dbReference>
<protein>
    <recommendedName>
        <fullName evidence="2">arginine deiminase</fullName>
        <ecNumber evidence="2">3.5.3.6</ecNumber>
    </recommendedName>
</protein>
<dbReference type="AlphaFoldDB" id="A0A7W8J7I6"/>
<comment type="pathway">
    <text evidence="1">Amino-acid degradation; L-arginine degradation via ADI pathway; carbamoyl phosphate from L-arginine: step 1/2.</text>
</comment>
<sequence length="298" mass="33120">MSTQPIEITTPAILATIPSASATFLMCPPRLYDVNYVINPWMAGNVHASSRTRAAEQWQRLYEAVSTIADVQLVEPQPGSPDMVFTANAGLERNGTVAISSFFHPERQGEEPHFRLWFEQAGYKVIDTPRATPFEGEGDALFSTDGTRLFVGYGPRTVPSSHHALRKIWGIEVTSLHLIDPRFYHLDTCFAPLEGGYVMYFPEAFDRASLDKIEAFYPLEKRIIVAESDAVCFACNAINVDRTIILNNISNDLRSQLESRGFDVIEVTLTEFLKAGGAAKCLVMKLSRPERKAANLAS</sequence>
<comment type="catalytic activity">
    <reaction evidence="3">
        <text>L-arginine + H2O = L-citrulline + NH4(+)</text>
        <dbReference type="Rhea" id="RHEA:19597"/>
        <dbReference type="ChEBI" id="CHEBI:15377"/>
        <dbReference type="ChEBI" id="CHEBI:28938"/>
        <dbReference type="ChEBI" id="CHEBI:32682"/>
        <dbReference type="ChEBI" id="CHEBI:57743"/>
        <dbReference type="EC" id="3.5.3.6"/>
    </reaction>
</comment>
<dbReference type="SUPFAM" id="SSF55909">
    <property type="entry name" value="Pentein"/>
    <property type="match status" value="1"/>
</dbReference>
<dbReference type="Gene3D" id="3.75.10.10">
    <property type="entry name" value="L-arginine/glycine Amidinotransferase, Chain A"/>
    <property type="match status" value="1"/>
</dbReference>
<name>A0A7W8J7I6_9BACT</name>
<proteinExistence type="predicted"/>
<keyword evidence="4" id="KW-0808">Transferase</keyword>
<evidence type="ECO:0000256" key="2">
    <source>
        <dbReference type="ARBA" id="ARBA00012171"/>
    </source>
</evidence>
<comment type="caution">
    <text evidence="4">The sequence shown here is derived from an EMBL/GenBank/DDBJ whole genome shotgun (WGS) entry which is preliminary data.</text>
</comment>
<organism evidence="4 5">
    <name type="scientific">Tunturiibacter lichenicola</name>
    <dbReference type="NCBI Taxonomy" id="2051959"/>
    <lineage>
        <taxon>Bacteria</taxon>
        <taxon>Pseudomonadati</taxon>
        <taxon>Acidobacteriota</taxon>
        <taxon>Terriglobia</taxon>
        <taxon>Terriglobales</taxon>
        <taxon>Acidobacteriaceae</taxon>
        <taxon>Tunturiibacter</taxon>
    </lineage>
</organism>
<dbReference type="GO" id="GO:0019546">
    <property type="term" value="P:L-arginine deiminase pathway"/>
    <property type="evidence" value="ECO:0007669"/>
    <property type="project" value="TreeGrafter"/>
</dbReference>
<evidence type="ECO:0000313" key="5">
    <source>
        <dbReference type="Proteomes" id="UP000569092"/>
    </source>
</evidence>